<dbReference type="InterPro" id="IPR035994">
    <property type="entry name" value="Nucleoside_phosphorylase_sf"/>
</dbReference>
<evidence type="ECO:0000259" key="1">
    <source>
        <dbReference type="Pfam" id="PF01048"/>
    </source>
</evidence>
<name>A0A1F8BM26_9BACT</name>
<dbReference type="Proteomes" id="UP000176725">
    <property type="component" value="Unassembled WGS sequence"/>
</dbReference>
<dbReference type="Gene3D" id="3.40.50.1580">
    <property type="entry name" value="Nucleoside phosphorylase domain"/>
    <property type="match status" value="1"/>
</dbReference>
<dbReference type="GO" id="GO:0003824">
    <property type="term" value="F:catalytic activity"/>
    <property type="evidence" value="ECO:0007669"/>
    <property type="project" value="InterPro"/>
</dbReference>
<dbReference type="GO" id="GO:0009116">
    <property type="term" value="P:nucleoside metabolic process"/>
    <property type="evidence" value="ECO:0007669"/>
    <property type="project" value="InterPro"/>
</dbReference>
<sequence length="357" mass="39971">MKKILLYLIILFFLLGYGVYKFVVAQSSEKISVIMVSFGSKTTDGDWQGEVAPYIEELENAKDVSESVPMCEKAFRGYIYDQPVMLVISGIAKVKATACTLEVLNLVGKDVEEVIFSGIAGITPMKGGMLDTKGNLRYDEAAMIGDVCINSAAFDFDLQRFSSDQYDSFVPMPSFWSSDMPHESDYVYAKPDLTNELYEASLLVNWPEPSEEAREMNFRYHQKSRIPKSWKSTECLEATDDLFWHDIRADARARVIGSSWLSKSYGLNLSAEDIIVVTSMESLPVGLTVSWWNESNNKDIDFAYVRGASNFDHPRLNSDGTPALGGRESLEGSESGYSFAIRTQALPVLKMLELRSM</sequence>
<accession>A0A1F8BM26</accession>
<comment type="caution">
    <text evidence="2">The sequence shown here is derived from an EMBL/GenBank/DDBJ whole genome shotgun (WGS) entry which is preliminary data.</text>
</comment>
<feature type="domain" description="Nucleoside phosphorylase" evidence="1">
    <location>
        <begin position="48"/>
        <end position="220"/>
    </location>
</feature>
<reference evidence="2 3" key="1">
    <citation type="journal article" date="2016" name="Nat. Commun.">
        <title>Thousands of microbial genomes shed light on interconnected biogeochemical processes in an aquifer system.</title>
        <authorList>
            <person name="Anantharaman K."/>
            <person name="Brown C.T."/>
            <person name="Hug L.A."/>
            <person name="Sharon I."/>
            <person name="Castelle C.J."/>
            <person name="Probst A.J."/>
            <person name="Thomas B.C."/>
            <person name="Singh A."/>
            <person name="Wilkins M.J."/>
            <person name="Karaoz U."/>
            <person name="Brodie E.L."/>
            <person name="Williams K.H."/>
            <person name="Hubbard S.S."/>
            <person name="Banfield J.F."/>
        </authorList>
    </citation>
    <scope>NUCLEOTIDE SEQUENCE [LARGE SCALE GENOMIC DNA]</scope>
</reference>
<dbReference type="InterPro" id="IPR000845">
    <property type="entry name" value="Nucleoside_phosphorylase_d"/>
</dbReference>
<dbReference type="EMBL" id="MGHH01000007">
    <property type="protein sequence ID" value="OGM65126.1"/>
    <property type="molecule type" value="Genomic_DNA"/>
</dbReference>
<evidence type="ECO:0000313" key="2">
    <source>
        <dbReference type="EMBL" id="OGM65126.1"/>
    </source>
</evidence>
<evidence type="ECO:0000313" key="3">
    <source>
        <dbReference type="Proteomes" id="UP000176725"/>
    </source>
</evidence>
<organism evidence="2 3">
    <name type="scientific">Candidatus Woesebacteria bacterium RIFCSPLOWO2_01_FULL_39_25</name>
    <dbReference type="NCBI Taxonomy" id="1802521"/>
    <lineage>
        <taxon>Bacteria</taxon>
        <taxon>Candidatus Woeseibacteriota</taxon>
    </lineage>
</organism>
<dbReference type="Pfam" id="PF01048">
    <property type="entry name" value="PNP_UDP_1"/>
    <property type="match status" value="1"/>
</dbReference>
<dbReference type="AlphaFoldDB" id="A0A1F8BM26"/>
<proteinExistence type="predicted"/>
<protein>
    <recommendedName>
        <fullName evidence="1">Nucleoside phosphorylase domain-containing protein</fullName>
    </recommendedName>
</protein>
<dbReference type="SUPFAM" id="SSF53167">
    <property type="entry name" value="Purine and uridine phosphorylases"/>
    <property type="match status" value="1"/>
</dbReference>
<gene>
    <name evidence="2" type="ORF">A2893_05800</name>
</gene>